<keyword evidence="6" id="KW-1133">Transmembrane helix</keyword>
<keyword evidence="1" id="KW-0677">Repeat</keyword>
<keyword evidence="6" id="KW-0472">Membrane</keyword>
<dbReference type="PROSITE" id="PS51228">
    <property type="entry name" value="ACB_2"/>
    <property type="match status" value="1"/>
</dbReference>
<dbReference type="InterPro" id="IPR002110">
    <property type="entry name" value="Ankyrin_rpt"/>
</dbReference>
<evidence type="ECO:0000256" key="6">
    <source>
        <dbReference type="SAM" id="Phobius"/>
    </source>
</evidence>
<evidence type="ECO:0000256" key="1">
    <source>
        <dbReference type="ARBA" id="ARBA00022737"/>
    </source>
</evidence>
<evidence type="ECO:0000256" key="4">
    <source>
        <dbReference type="PROSITE-ProRule" id="PRU00023"/>
    </source>
</evidence>
<evidence type="ECO:0000313" key="8">
    <source>
        <dbReference type="EMBL" id="CAD9052470.1"/>
    </source>
</evidence>
<dbReference type="SUPFAM" id="SSF48403">
    <property type="entry name" value="Ankyrin repeat"/>
    <property type="match status" value="1"/>
</dbReference>
<dbReference type="Gene3D" id="1.25.40.20">
    <property type="entry name" value="Ankyrin repeat-containing domain"/>
    <property type="match status" value="1"/>
</dbReference>
<proteinExistence type="predicted"/>
<organism evidence="8">
    <name type="scientific">Vitrella brassicaformis</name>
    <dbReference type="NCBI Taxonomy" id="1169539"/>
    <lineage>
        <taxon>Eukaryota</taxon>
        <taxon>Sar</taxon>
        <taxon>Alveolata</taxon>
        <taxon>Colpodellida</taxon>
        <taxon>Vitrellaceae</taxon>
        <taxon>Vitrella</taxon>
    </lineage>
</organism>
<dbReference type="SMART" id="SM00248">
    <property type="entry name" value="ANK"/>
    <property type="match status" value="2"/>
</dbReference>
<dbReference type="PROSITE" id="PS50297">
    <property type="entry name" value="ANK_REP_REGION"/>
    <property type="match status" value="2"/>
</dbReference>
<keyword evidence="2 4" id="KW-0040">ANK repeat</keyword>
<evidence type="ECO:0000256" key="2">
    <source>
        <dbReference type="ARBA" id="ARBA00023043"/>
    </source>
</evidence>
<evidence type="ECO:0000259" key="7">
    <source>
        <dbReference type="PROSITE" id="PS51228"/>
    </source>
</evidence>
<keyword evidence="3" id="KW-0446">Lipid-binding</keyword>
<dbReference type="EMBL" id="HBGB01013070">
    <property type="protein sequence ID" value="CAD9052470.1"/>
    <property type="molecule type" value="Transcribed_RNA"/>
</dbReference>
<feature type="domain" description="ACB" evidence="7">
    <location>
        <begin position="80"/>
        <end position="165"/>
    </location>
</feature>
<reference evidence="8" key="1">
    <citation type="submission" date="2021-01" db="EMBL/GenBank/DDBJ databases">
        <authorList>
            <person name="Corre E."/>
            <person name="Pelletier E."/>
            <person name="Niang G."/>
            <person name="Scheremetjew M."/>
            <person name="Finn R."/>
            <person name="Kale V."/>
            <person name="Holt S."/>
            <person name="Cochrane G."/>
            <person name="Meng A."/>
            <person name="Brown T."/>
            <person name="Cohen L."/>
        </authorList>
    </citation>
    <scope>NUCLEOTIDE SEQUENCE</scope>
    <source>
        <strain evidence="8">CCMP3346</strain>
    </source>
</reference>
<dbReference type="InterPro" id="IPR000582">
    <property type="entry name" value="Acyl-CoA-binding_protein"/>
</dbReference>
<sequence length="355" mass="38386">MVPLPLLSSSSRFVCWRPQKAMLKQDSSGGVFSWSRSRVIVVTVGMLAITVAVTATLWFLELLPPKRKRRPKRSVPRAGVSDDFDGAAAAVRKWSHTLSTESQLSLYALYKQAIEGDCLEPSPSPVDVVAIQKWRARQATRGLPRSEASERYVEKVRSLVPQWEEGDGGSDSIWLTDSELAQMRDAAKGDGAPPKAMQGGVSMPAHAEGDSDEDGQEDGFQKREGGPGDKVCRLAAKGDLERLKAAIDGDRSLVSGRDSQGMTALHFAADRGHEAMAAYLIQQGSPIDAQDDNGETPLHIAVLAEQAGIVRLLLSRGASSTIKNNDNQDPLILADESSEAVRDALTWQMVASVQK</sequence>
<protein>
    <recommendedName>
        <fullName evidence="7">ACB domain-containing protein</fullName>
    </recommendedName>
</protein>
<dbReference type="AlphaFoldDB" id="A0A7S1P0T9"/>
<dbReference type="PRINTS" id="PR00689">
    <property type="entry name" value="ACOABINDINGP"/>
</dbReference>
<dbReference type="SUPFAM" id="SSF47027">
    <property type="entry name" value="Acyl-CoA binding protein"/>
    <property type="match status" value="1"/>
</dbReference>
<accession>A0A7S1P0T9</accession>
<evidence type="ECO:0000256" key="3">
    <source>
        <dbReference type="ARBA" id="ARBA00023121"/>
    </source>
</evidence>
<dbReference type="PRINTS" id="PR01415">
    <property type="entry name" value="ANKYRIN"/>
</dbReference>
<gene>
    <name evidence="8" type="ORF">VBRA1451_LOCUS7532</name>
</gene>
<dbReference type="PANTHER" id="PTHR24119">
    <property type="entry name" value="ACYL-COA-BINDING DOMAIN-CONTAINING PROTEIN 6"/>
    <property type="match status" value="1"/>
</dbReference>
<keyword evidence="6" id="KW-0812">Transmembrane</keyword>
<dbReference type="InterPro" id="IPR036770">
    <property type="entry name" value="Ankyrin_rpt-contain_sf"/>
</dbReference>
<feature type="repeat" description="ANK" evidence="4">
    <location>
        <begin position="293"/>
        <end position="325"/>
    </location>
</feature>
<evidence type="ECO:0000256" key="5">
    <source>
        <dbReference type="SAM" id="MobiDB-lite"/>
    </source>
</evidence>
<feature type="region of interest" description="Disordered" evidence="5">
    <location>
        <begin position="185"/>
        <end position="230"/>
    </location>
</feature>
<feature type="compositionally biased region" description="Basic and acidic residues" evidence="5">
    <location>
        <begin position="219"/>
        <end position="230"/>
    </location>
</feature>
<feature type="repeat" description="ANK" evidence="4">
    <location>
        <begin position="260"/>
        <end position="292"/>
    </location>
</feature>
<dbReference type="PANTHER" id="PTHR24119:SF0">
    <property type="entry name" value="ACYL-COA-BINDING DOMAIN-CONTAINING PROTEIN 6"/>
    <property type="match status" value="1"/>
</dbReference>
<feature type="transmembrane region" description="Helical" evidence="6">
    <location>
        <begin position="39"/>
        <end position="63"/>
    </location>
</feature>
<dbReference type="GO" id="GO:0000062">
    <property type="term" value="F:fatty-acyl-CoA binding"/>
    <property type="evidence" value="ECO:0007669"/>
    <property type="project" value="InterPro"/>
</dbReference>
<name>A0A7S1P0T9_9ALVE</name>
<dbReference type="Pfam" id="PF12796">
    <property type="entry name" value="Ank_2"/>
    <property type="match status" value="1"/>
</dbReference>
<dbReference type="InterPro" id="IPR035984">
    <property type="entry name" value="Acyl-CoA-binding_sf"/>
</dbReference>
<dbReference type="InterPro" id="IPR014352">
    <property type="entry name" value="FERM/acyl-CoA-bd_prot_sf"/>
</dbReference>
<dbReference type="PROSITE" id="PS50088">
    <property type="entry name" value="ANK_REPEAT"/>
    <property type="match status" value="2"/>
</dbReference>
<dbReference type="Gene3D" id="1.20.80.10">
    <property type="match status" value="1"/>
</dbReference>
<dbReference type="Pfam" id="PF00887">
    <property type="entry name" value="ACBP"/>
    <property type="match status" value="1"/>
</dbReference>